<evidence type="ECO:0000313" key="3">
    <source>
        <dbReference type="Proteomes" id="UP000236642"/>
    </source>
</evidence>
<accession>A0A2H5Y3F8</accession>
<keyword evidence="1" id="KW-0812">Transmembrane</keyword>
<keyword evidence="1" id="KW-0472">Membrane</keyword>
<organism evidence="2 3">
    <name type="scientific">Candidatus Thermoflexus japonica</name>
    <dbReference type="NCBI Taxonomy" id="2035417"/>
    <lineage>
        <taxon>Bacteria</taxon>
        <taxon>Bacillati</taxon>
        <taxon>Chloroflexota</taxon>
        <taxon>Thermoflexia</taxon>
        <taxon>Thermoflexales</taxon>
        <taxon>Thermoflexaceae</taxon>
        <taxon>Thermoflexus</taxon>
    </lineage>
</organism>
<evidence type="ECO:0000313" key="2">
    <source>
        <dbReference type="EMBL" id="GBD07980.1"/>
    </source>
</evidence>
<comment type="caution">
    <text evidence="2">The sequence shown here is derived from an EMBL/GenBank/DDBJ whole genome shotgun (WGS) entry which is preliminary data.</text>
</comment>
<proteinExistence type="predicted"/>
<dbReference type="EMBL" id="BEHY01000002">
    <property type="protein sequence ID" value="GBD07980.1"/>
    <property type="molecule type" value="Genomic_DNA"/>
</dbReference>
<sequence length="40" mass="4453">MKEGQALFDNLILLLILSLAIAFIAYNIWGIVDLLRIPPA</sequence>
<feature type="transmembrane region" description="Helical" evidence="1">
    <location>
        <begin position="12"/>
        <end position="32"/>
    </location>
</feature>
<dbReference type="AlphaFoldDB" id="A0A2H5Y3F8"/>
<evidence type="ECO:0000256" key="1">
    <source>
        <dbReference type="SAM" id="Phobius"/>
    </source>
</evidence>
<gene>
    <name evidence="2" type="ORF">HRbin22_00206</name>
</gene>
<keyword evidence="1" id="KW-1133">Transmembrane helix</keyword>
<dbReference type="Proteomes" id="UP000236642">
    <property type="component" value="Unassembled WGS sequence"/>
</dbReference>
<name>A0A2H5Y3F8_9CHLR</name>
<reference evidence="3" key="1">
    <citation type="submission" date="2017-09" db="EMBL/GenBank/DDBJ databases">
        <title>Metaegenomics of thermophilic ammonia-oxidizing enrichment culture.</title>
        <authorList>
            <person name="Kato S."/>
            <person name="Suzuki K."/>
        </authorList>
    </citation>
    <scope>NUCLEOTIDE SEQUENCE [LARGE SCALE GENOMIC DNA]</scope>
</reference>
<protein>
    <submittedName>
        <fullName evidence="2">Uncharacterized protein</fullName>
    </submittedName>
</protein>